<dbReference type="PANTHER" id="PTHR42923">
    <property type="entry name" value="PROTOPORPHYRINOGEN OXIDASE"/>
    <property type="match status" value="1"/>
</dbReference>
<accession>A0A316ZEF7</accession>
<dbReference type="Gene3D" id="1.10.3110.10">
    <property type="entry name" value="protoporphyrinogen ix oxidase, domain 3"/>
    <property type="match status" value="1"/>
</dbReference>
<evidence type="ECO:0000313" key="2">
    <source>
        <dbReference type="EMBL" id="PWN98633.1"/>
    </source>
</evidence>
<dbReference type="PANTHER" id="PTHR42923:SF17">
    <property type="entry name" value="AMINE OXIDASE DOMAIN-CONTAINING PROTEIN"/>
    <property type="match status" value="1"/>
</dbReference>
<dbReference type="GO" id="GO:0016491">
    <property type="term" value="F:oxidoreductase activity"/>
    <property type="evidence" value="ECO:0007669"/>
    <property type="project" value="InterPro"/>
</dbReference>
<dbReference type="SUPFAM" id="SSF51905">
    <property type="entry name" value="FAD/NAD(P)-binding domain"/>
    <property type="match status" value="1"/>
</dbReference>
<feature type="domain" description="Amine oxidase" evidence="1">
    <location>
        <begin position="11"/>
        <end position="459"/>
    </location>
</feature>
<evidence type="ECO:0000313" key="3">
    <source>
        <dbReference type="Proteomes" id="UP000245946"/>
    </source>
</evidence>
<dbReference type="RefSeq" id="XP_025598912.1">
    <property type="nucleotide sequence ID" value="XM_025742278.1"/>
</dbReference>
<dbReference type="InterPro" id="IPR036188">
    <property type="entry name" value="FAD/NAD-bd_sf"/>
</dbReference>
<organism evidence="2 3">
    <name type="scientific">Tilletiopsis washingtonensis</name>
    <dbReference type="NCBI Taxonomy" id="58919"/>
    <lineage>
        <taxon>Eukaryota</taxon>
        <taxon>Fungi</taxon>
        <taxon>Dikarya</taxon>
        <taxon>Basidiomycota</taxon>
        <taxon>Ustilaginomycotina</taxon>
        <taxon>Exobasidiomycetes</taxon>
        <taxon>Entylomatales</taxon>
        <taxon>Entylomatales incertae sedis</taxon>
        <taxon>Tilletiopsis</taxon>
    </lineage>
</organism>
<dbReference type="InterPro" id="IPR002937">
    <property type="entry name" value="Amino_oxidase"/>
</dbReference>
<dbReference type="EMBL" id="KZ819291">
    <property type="protein sequence ID" value="PWN98633.1"/>
    <property type="molecule type" value="Genomic_DNA"/>
</dbReference>
<sequence>MRVAVIGSGVTGIGAAWALNEHSAHDVVVFESASRVGGHSNTVRFEPPSGAPACDVDTGFIVFNEVTYPNFLRFLKHLEVPILSSDMSFAVSRSFPLTAAPPLPSATKGSGRSAALQRGAFEWAGSSPAALFAQGANLLDPSHWRMIWDIIRFNYQSLDTLRATAQRADAKAGGAGQSIGAWLDERGYGDSFRNNYLIPMTASIWSTPPGLAFSAFPALTLLRFMHNHHLLQLLDRPTWLTIAGGSHNYVRRVVSKLPDGALRLGDAGNVHKVRRDGERWIVHVGDHSEHFDRVIFACHADTALALLDESSDPDASAALAKFKFSENEAVLHADEQLMPVRRIAWSAWNFLATSKSRRSTDEDRVTLTYWMNLLQSLPEEKHGHVLVTLNPAPGAEPREHLVRGRFKYTHPLYTPDSVAAQARLRTLQGRHGAHYAGAWTAYGFHEDGFSSGLRAACALGANVPFKPQPAERPLPAVSTLAWLLIASFEALRRRAAPWLALAIAPSIIVFALLVELASVPAGLVLPGLRQSPRLQEVREVRRWWVEEVQGKWL</sequence>
<dbReference type="STRING" id="58919.A0A316ZEF7"/>
<dbReference type="Pfam" id="PF01593">
    <property type="entry name" value="Amino_oxidase"/>
    <property type="match status" value="1"/>
</dbReference>
<dbReference type="AlphaFoldDB" id="A0A316ZEF7"/>
<dbReference type="GeneID" id="37269822"/>
<dbReference type="Gene3D" id="3.90.660.20">
    <property type="entry name" value="Protoporphyrinogen oxidase, mitochondrial, domain 2"/>
    <property type="match status" value="1"/>
</dbReference>
<dbReference type="OrthoDB" id="5977668at2759"/>
<protein>
    <submittedName>
        <fullName evidence="2">FAD/NAD(P)-binding domain-containing protein</fullName>
    </submittedName>
</protein>
<name>A0A316ZEF7_9BASI</name>
<proteinExistence type="predicted"/>
<dbReference type="Proteomes" id="UP000245946">
    <property type="component" value="Unassembled WGS sequence"/>
</dbReference>
<reference evidence="2 3" key="1">
    <citation type="journal article" date="2018" name="Mol. Biol. Evol.">
        <title>Broad Genomic Sampling Reveals a Smut Pathogenic Ancestry of the Fungal Clade Ustilaginomycotina.</title>
        <authorList>
            <person name="Kijpornyongpan T."/>
            <person name="Mondo S.J."/>
            <person name="Barry K."/>
            <person name="Sandor L."/>
            <person name="Lee J."/>
            <person name="Lipzen A."/>
            <person name="Pangilinan J."/>
            <person name="LaButti K."/>
            <person name="Hainaut M."/>
            <person name="Henrissat B."/>
            <person name="Grigoriev I.V."/>
            <person name="Spatafora J.W."/>
            <person name="Aime M.C."/>
        </authorList>
    </citation>
    <scope>NUCLEOTIDE SEQUENCE [LARGE SCALE GENOMIC DNA]</scope>
    <source>
        <strain evidence="2 3">MCA 4186</strain>
    </source>
</reference>
<keyword evidence="3" id="KW-1185">Reference proteome</keyword>
<dbReference type="Gene3D" id="3.50.50.60">
    <property type="entry name" value="FAD/NAD(P)-binding domain"/>
    <property type="match status" value="2"/>
</dbReference>
<gene>
    <name evidence="2" type="ORF">FA09DRAFT_329685</name>
</gene>
<evidence type="ECO:0000259" key="1">
    <source>
        <dbReference type="Pfam" id="PF01593"/>
    </source>
</evidence>
<dbReference type="InterPro" id="IPR050464">
    <property type="entry name" value="Zeta_carotene_desat/Oxidored"/>
</dbReference>